<sequence length="215" mass="22603">MARRSERVISVALVDEQEPTRHGLAGWLAADRTIVVTGSAPDVDTLLAGPGRDATVVLLDAGQPDRPDLSREIFTLTKAGRSVVVTAVRFSGRLARVALGNGAAGLLSKTAPAGAAVQAIRAAAAGDLLIPVRLARELVAAAADVRLSPQETTASRLYAQGGLSLPSVARLMGLSPQTVKQYIDRARGKYRSVGRACPTKVHLYQRLVEDGLAEH</sequence>
<organism evidence="2 3">
    <name type="scientific">Micromonospora peucetia</name>
    <dbReference type="NCBI Taxonomy" id="47871"/>
    <lineage>
        <taxon>Bacteria</taxon>
        <taxon>Bacillati</taxon>
        <taxon>Actinomycetota</taxon>
        <taxon>Actinomycetes</taxon>
        <taxon>Micromonosporales</taxon>
        <taxon>Micromonosporaceae</taxon>
        <taxon>Micromonospora</taxon>
    </lineage>
</organism>
<dbReference type="Proteomes" id="UP000199343">
    <property type="component" value="Unassembled WGS sequence"/>
</dbReference>
<protein>
    <submittedName>
        <fullName evidence="2">Two component transcriptional regulator, LuxR family</fullName>
    </submittedName>
</protein>
<evidence type="ECO:0000313" key="2">
    <source>
        <dbReference type="EMBL" id="SCL73556.1"/>
    </source>
</evidence>
<dbReference type="GO" id="GO:0003677">
    <property type="term" value="F:DNA binding"/>
    <property type="evidence" value="ECO:0007669"/>
    <property type="project" value="UniProtKB-KW"/>
</dbReference>
<evidence type="ECO:0000313" key="3">
    <source>
        <dbReference type="Proteomes" id="UP000199343"/>
    </source>
</evidence>
<dbReference type="InterPro" id="IPR011006">
    <property type="entry name" value="CheY-like_superfamily"/>
</dbReference>
<dbReference type="Gene3D" id="3.40.50.2300">
    <property type="match status" value="1"/>
</dbReference>
<evidence type="ECO:0000256" key="1">
    <source>
        <dbReference type="ARBA" id="ARBA00023125"/>
    </source>
</evidence>
<dbReference type="SUPFAM" id="SSF52172">
    <property type="entry name" value="CheY-like"/>
    <property type="match status" value="1"/>
</dbReference>
<name>A0A1C6W4V7_9ACTN</name>
<dbReference type="AlphaFoldDB" id="A0A1C6W4V7"/>
<dbReference type="PANTHER" id="PTHR43214">
    <property type="entry name" value="TWO-COMPONENT RESPONSE REGULATOR"/>
    <property type="match status" value="1"/>
</dbReference>
<proteinExistence type="predicted"/>
<dbReference type="GO" id="GO:0006355">
    <property type="term" value="P:regulation of DNA-templated transcription"/>
    <property type="evidence" value="ECO:0007669"/>
    <property type="project" value="InterPro"/>
</dbReference>
<reference evidence="2 3" key="1">
    <citation type="submission" date="2016-06" db="EMBL/GenBank/DDBJ databases">
        <authorList>
            <person name="Kjaerup R.B."/>
            <person name="Dalgaard T.S."/>
            <person name="Juul-Madsen H.R."/>
        </authorList>
    </citation>
    <scope>NUCLEOTIDE SEQUENCE [LARGE SCALE GENOMIC DNA]</scope>
    <source>
        <strain evidence="2 3">DSM 43363</strain>
    </source>
</reference>
<dbReference type="InterPro" id="IPR039420">
    <property type="entry name" value="WalR-like"/>
</dbReference>
<dbReference type="RefSeq" id="WP_091632366.1">
    <property type="nucleotide sequence ID" value="NZ_FMIC01000002.1"/>
</dbReference>
<gene>
    <name evidence="2" type="ORF">GA0070608_5853</name>
</gene>
<dbReference type="InterPro" id="IPR016032">
    <property type="entry name" value="Sig_transdc_resp-reg_C-effctor"/>
</dbReference>
<dbReference type="STRING" id="47871.GA0070608_5853"/>
<dbReference type="EMBL" id="FMIC01000002">
    <property type="protein sequence ID" value="SCL73556.1"/>
    <property type="molecule type" value="Genomic_DNA"/>
</dbReference>
<keyword evidence="1" id="KW-0238">DNA-binding</keyword>
<accession>A0A1C6W4V7</accession>
<dbReference type="SUPFAM" id="SSF46894">
    <property type="entry name" value="C-terminal effector domain of the bipartite response regulators"/>
    <property type="match status" value="1"/>
</dbReference>